<feature type="region of interest" description="Disordered" evidence="4">
    <location>
        <begin position="149"/>
        <end position="177"/>
    </location>
</feature>
<evidence type="ECO:0000313" key="7">
    <source>
        <dbReference type="Proteomes" id="UP001381693"/>
    </source>
</evidence>
<accession>A0AAN8XW08</accession>
<feature type="compositionally biased region" description="Low complexity" evidence="4">
    <location>
        <begin position="149"/>
        <end position="168"/>
    </location>
</feature>
<evidence type="ECO:0000256" key="2">
    <source>
        <dbReference type="ARBA" id="ARBA00022737"/>
    </source>
</evidence>
<feature type="compositionally biased region" description="Low complexity" evidence="4">
    <location>
        <begin position="104"/>
        <end position="116"/>
    </location>
</feature>
<name>A0AAN8XW08_HALRR</name>
<protein>
    <recommendedName>
        <fullName evidence="5">PDZ domain-containing protein</fullName>
    </recommendedName>
</protein>
<dbReference type="AlphaFoldDB" id="A0AAN8XW08"/>
<evidence type="ECO:0000259" key="5">
    <source>
        <dbReference type="PROSITE" id="PS50106"/>
    </source>
</evidence>
<dbReference type="SUPFAM" id="SSF50156">
    <property type="entry name" value="PDZ domain-like"/>
    <property type="match status" value="1"/>
</dbReference>
<dbReference type="PANTHER" id="PTHR23116:SF29">
    <property type="entry name" value="PDZ DOMAIN-CONTAINING PROTEIN 7"/>
    <property type="match status" value="1"/>
</dbReference>
<sequence length="214" mass="22288">MIIEGKHAEYGQGIFISDLQEGSVAAEAGLLVGDMVLCVNKEEMVGIDYDQATNILKKTEGVINMWVANAARAGDGKGGGLPGKGKKPDVPPKPSLAPKPALPTKPASITSSLPSAPASPPINPTVPSSTPPLHDRLIPAERLTSHGLTSLTSTTSSTASTSSSPSSLQPTDEPPQLVCFTSKPHAFSGSNVKCYSHSQLNRHNKNHVGMANHL</sequence>
<dbReference type="GO" id="GO:0005886">
    <property type="term" value="C:plasma membrane"/>
    <property type="evidence" value="ECO:0007669"/>
    <property type="project" value="TreeGrafter"/>
</dbReference>
<evidence type="ECO:0000256" key="3">
    <source>
        <dbReference type="ARBA" id="ARBA00023273"/>
    </source>
</evidence>
<dbReference type="GO" id="GO:0042995">
    <property type="term" value="C:cell projection"/>
    <property type="evidence" value="ECO:0007669"/>
    <property type="project" value="UniProtKB-SubCell"/>
</dbReference>
<dbReference type="InterPro" id="IPR036034">
    <property type="entry name" value="PDZ_sf"/>
</dbReference>
<reference evidence="6 7" key="1">
    <citation type="submission" date="2023-11" db="EMBL/GenBank/DDBJ databases">
        <title>Halocaridina rubra genome assembly.</title>
        <authorList>
            <person name="Smith C."/>
        </authorList>
    </citation>
    <scope>NUCLEOTIDE SEQUENCE [LARGE SCALE GENOMIC DNA]</scope>
    <source>
        <strain evidence="6">EP-1</strain>
        <tissue evidence="6">Whole</tissue>
    </source>
</reference>
<evidence type="ECO:0000256" key="1">
    <source>
        <dbReference type="ARBA" id="ARBA00004316"/>
    </source>
</evidence>
<dbReference type="Gene3D" id="2.30.42.10">
    <property type="match status" value="1"/>
</dbReference>
<evidence type="ECO:0000313" key="6">
    <source>
        <dbReference type="EMBL" id="KAK7085429.1"/>
    </source>
</evidence>
<feature type="compositionally biased region" description="Pro residues" evidence="4">
    <location>
        <begin position="91"/>
        <end position="103"/>
    </location>
</feature>
<feature type="region of interest" description="Disordered" evidence="4">
    <location>
        <begin position="73"/>
        <end position="135"/>
    </location>
</feature>
<comment type="subcellular location">
    <subcellularLocation>
        <location evidence="1">Cell projection</location>
    </subcellularLocation>
</comment>
<keyword evidence="3" id="KW-0966">Cell projection</keyword>
<feature type="domain" description="PDZ" evidence="5">
    <location>
        <begin position="1"/>
        <end position="71"/>
    </location>
</feature>
<dbReference type="EMBL" id="JAXCGZ010000976">
    <property type="protein sequence ID" value="KAK7085429.1"/>
    <property type="molecule type" value="Genomic_DNA"/>
</dbReference>
<dbReference type="Proteomes" id="UP001381693">
    <property type="component" value="Unassembled WGS sequence"/>
</dbReference>
<dbReference type="InterPro" id="IPR001478">
    <property type="entry name" value="PDZ"/>
</dbReference>
<comment type="caution">
    <text evidence="6">The sequence shown here is derived from an EMBL/GenBank/DDBJ whole genome shotgun (WGS) entry which is preliminary data.</text>
</comment>
<gene>
    <name evidence="6" type="ORF">SK128_008170</name>
</gene>
<dbReference type="PANTHER" id="PTHR23116">
    <property type="entry name" value="PDZ DOMAIN CONTAINING WHIRLIN AND HARMONIN-RELATED"/>
    <property type="match status" value="1"/>
</dbReference>
<organism evidence="6 7">
    <name type="scientific">Halocaridina rubra</name>
    <name type="common">Hawaiian red shrimp</name>
    <dbReference type="NCBI Taxonomy" id="373956"/>
    <lineage>
        <taxon>Eukaryota</taxon>
        <taxon>Metazoa</taxon>
        <taxon>Ecdysozoa</taxon>
        <taxon>Arthropoda</taxon>
        <taxon>Crustacea</taxon>
        <taxon>Multicrustacea</taxon>
        <taxon>Malacostraca</taxon>
        <taxon>Eumalacostraca</taxon>
        <taxon>Eucarida</taxon>
        <taxon>Decapoda</taxon>
        <taxon>Pleocyemata</taxon>
        <taxon>Caridea</taxon>
        <taxon>Atyoidea</taxon>
        <taxon>Atyidae</taxon>
        <taxon>Halocaridina</taxon>
    </lineage>
</organism>
<dbReference type="CDD" id="cd23064">
    <property type="entry name" value="PDZ3_INAD-like"/>
    <property type="match status" value="1"/>
</dbReference>
<dbReference type="SMART" id="SM00228">
    <property type="entry name" value="PDZ"/>
    <property type="match status" value="1"/>
</dbReference>
<keyword evidence="2" id="KW-0677">Repeat</keyword>
<keyword evidence="7" id="KW-1185">Reference proteome</keyword>
<evidence type="ECO:0000256" key="4">
    <source>
        <dbReference type="SAM" id="MobiDB-lite"/>
    </source>
</evidence>
<dbReference type="PROSITE" id="PS50106">
    <property type="entry name" value="PDZ"/>
    <property type="match status" value="1"/>
</dbReference>
<dbReference type="InterPro" id="IPR051844">
    <property type="entry name" value="USH2_Complex_Protein"/>
</dbReference>
<dbReference type="Pfam" id="PF00595">
    <property type="entry name" value="PDZ"/>
    <property type="match status" value="1"/>
</dbReference>
<proteinExistence type="predicted"/>